<dbReference type="Proteomes" id="UP000532373">
    <property type="component" value="Unassembled WGS sequence"/>
</dbReference>
<evidence type="ECO:0000313" key="5">
    <source>
        <dbReference type="Proteomes" id="UP000532373"/>
    </source>
</evidence>
<feature type="domain" description="YCII-related" evidence="2">
    <location>
        <begin position="1"/>
        <end position="114"/>
    </location>
</feature>
<dbReference type="EMBL" id="JACZEP010000004">
    <property type="protein sequence ID" value="MBE1205798.1"/>
    <property type="molecule type" value="Genomic_DNA"/>
</dbReference>
<evidence type="ECO:0000256" key="1">
    <source>
        <dbReference type="ARBA" id="ARBA00007689"/>
    </source>
</evidence>
<dbReference type="Pfam" id="PF03795">
    <property type="entry name" value="YCII"/>
    <property type="match status" value="1"/>
</dbReference>
<dbReference type="InterPro" id="IPR011008">
    <property type="entry name" value="Dimeric_a/b-barrel"/>
</dbReference>
<reference evidence="3 5" key="1">
    <citation type="submission" date="2020-08" db="EMBL/GenBank/DDBJ databases">
        <title>Genomic Encyclopedia of Type Strains, Phase IV (KMG-IV): sequencing the most valuable type-strain genomes for metagenomic binning, comparative biology and taxonomic classification.</title>
        <authorList>
            <person name="Goeker M."/>
        </authorList>
    </citation>
    <scope>NUCLEOTIDE SEQUENCE [LARGE SCALE GENOMIC DNA]</scope>
    <source>
        <strain evidence="3 5">DSM 17454</strain>
    </source>
</reference>
<dbReference type="Proteomes" id="UP000598227">
    <property type="component" value="Unassembled WGS sequence"/>
</dbReference>
<dbReference type="SUPFAM" id="SSF54909">
    <property type="entry name" value="Dimeric alpha+beta barrel"/>
    <property type="match status" value="1"/>
</dbReference>
<dbReference type="Gene3D" id="3.30.70.1060">
    <property type="entry name" value="Dimeric alpha+beta barrel"/>
    <property type="match status" value="1"/>
</dbReference>
<accession>A0A8E2BFA8</accession>
<dbReference type="PANTHER" id="PTHR35174:SF3">
    <property type="entry name" value="BLL7171 PROTEIN"/>
    <property type="match status" value="1"/>
</dbReference>
<dbReference type="InterPro" id="IPR005545">
    <property type="entry name" value="YCII"/>
</dbReference>
<dbReference type="EMBL" id="JACHGI010000006">
    <property type="protein sequence ID" value="MBB6467710.1"/>
    <property type="molecule type" value="Genomic_DNA"/>
</dbReference>
<reference evidence="4 6" key="2">
    <citation type="submission" date="2020-09" db="EMBL/GenBank/DDBJ databases">
        <title>Draft Genome Sequence of Aminobacter carboxidus type strain DSM 1086, a soil Gram-negative carboxydobacterium.</title>
        <authorList>
            <person name="Turrini P."/>
            <person name="Tescari M."/>
            <person name="Artuso I."/>
            <person name="Lugli G.A."/>
            <person name="Frangipani E."/>
            <person name="Ventura M."/>
            <person name="Visca P."/>
        </authorList>
    </citation>
    <scope>NUCLEOTIDE SEQUENCE [LARGE SCALE GENOMIC DNA]</scope>
    <source>
        <strain evidence="4 6">DSM 1086</strain>
    </source>
</reference>
<evidence type="ECO:0000259" key="2">
    <source>
        <dbReference type="Pfam" id="PF03795"/>
    </source>
</evidence>
<gene>
    <name evidence="3" type="ORF">HNQ96_003591</name>
    <name evidence="4" type="ORF">IHE39_15990</name>
</gene>
<comment type="similarity">
    <text evidence="1">Belongs to the YciI family.</text>
</comment>
<dbReference type="RefSeq" id="WP_184770091.1">
    <property type="nucleotide sequence ID" value="NZ_JACHGI010000006.1"/>
</dbReference>
<dbReference type="AlphaFoldDB" id="A0A8E2BFA8"/>
<organism evidence="3 5">
    <name type="scientific">Aminobacter carboxidus</name>
    <dbReference type="NCBI Taxonomy" id="376165"/>
    <lineage>
        <taxon>Bacteria</taxon>
        <taxon>Pseudomonadati</taxon>
        <taxon>Pseudomonadota</taxon>
        <taxon>Alphaproteobacteria</taxon>
        <taxon>Hyphomicrobiales</taxon>
        <taxon>Phyllobacteriaceae</taxon>
        <taxon>Aminobacter</taxon>
    </lineage>
</organism>
<evidence type="ECO:0000313" key="4">
    <source>
        <dbReference type="EMBL" id="MBE1205798.1"/>
    </source>
</evidence>
<dbReference type="PANTHER" id="PTHR35174">
    <property type="entry name" value="BLL7171 PROTEIN-RELATED"/>
    <property type="match status" value="1"/>
</dbReference>
<protein>
    <submittedName>
        <fullName evidence="4">YciI family protein</fullName>
    </submittedName>
</protein>
<sequence length="116" mass="12633">MQYMLLLHHDDTPFAAASPQDQETMSAPYMAYNEALIKAGAMVSGERLQGASSATTVRVRDGRTEVLDGPFAATKEQLGGFYIIEAPDLDAALNWAARCPSANYGTVEVRPIWPTR</sequence>
<evidence type="ECO:0000313" key="6">
    <source>
        <dbReference type="Proteomes" id="UP000598227"/>
    </source>
</evidence>
<comment type="caution">
    <text evidence="3">The sequence shown here is derived from an EMBL/GenBank/DDBJ whole genome shotgun (WGS) entry which is preliminary data.</text>
</comment>
<keyword evidence="6" id="KW-1185">Reference proteome</keyword>
<name>A0A8E2BFA8_9HYPH</name>
<evidence type="ECO:0000313" key="3">
    <source>
        <dbReference type="EMBL" id="MBB6467710.1"/>
    </source>
</evidence>
<proteinExistence type="inferred from homology"/>